<evidence type="ECO:0000313" key="9">
    <source>
        <dbReference type="EMBL" id="OIQ94105.1"/>
    </source>
</evidence>
<sequence length="242" mass="27047">MLDLGIFSQDTPDGDTTWGLSLLSGFKYTLILVALAWIVAMALGTLLGVVRTTDRRWAVRLCNAYVELFRNIPLLVQFFLWYFVIPEFIPPLKRLAIAMNPTSFQLLESVLCLGLFTSARIAEQVKSGILALPRGQRLAGYAMGLTQVQTYRFVLLPMAFRIVIPPLTSESMNLMKNSAVAYSIGLTELFFRTREMGEMTFRYFAAFGAATVLYVLAAFAINRVFAWVERTVAIPGYIGGKT</sequence>
<evidence type="ECO:0000259" key="8">
    <source>
        <dbReference type="PROSITE" id="PS50928"/>
    </source>
</evidence>
<feature type="transmembrane region" description="Helical" evidence="7">
    <location>
        <begin position="28"/>
        <end position="50"/>
    </location>
</feature>
<dbReference type="InterPro" id="IPR000515">
    <property type="entry name" value="MetI-like"/>
</dbReference>
<dbReference type="PANTHER" id="PTHR30614:SF42">
    <property type="entry name" value="GLUTAMATE_ASPARTATE IMPORT PERMEASE PROTEIN GLTJ"/>
    <property type="match status" value="1"/>
</dbReference>
<dbReference type="NCBIfam" id="TIGR01726">
    <property type="entry name" value="HEQRo_perm_3TM"/>
    <property type="match status" value="1"/>
</dbReference>
<dbReference type="InterPro" id="IPR043429">
    <property type="entry name" value="ArtM/GltK/GlnP/TcyL/YhdX-like"/>
</dbReference>
<evidence type="ECO:0000256" key="1">
    <source>
        <dbReference type="ARBA" id="ARBA00004651"/>
    </source>
</evidence>
<dbReference type="Pfam" id="PF00528">
    <property type="entry name" value="BPD_transp_1"/>
    <property type="match status" value="1"/>
</dbReference>
<proteinExistence type="predicted"/>
<dbReference type="CDD" id="cd06261">
    <property type="entry name" value="TM_PBP2"/>
    <property type="match status" value="1"/>
</dbReference>
<keyword evidence="4 7" id="KW-0812">Transmembrane</keyword>
<comment type="caution">
    <text evidence="9">The sequence shown here is derived from an EMBL/GenBank/DDBJ whole genome shotgun (WGS) entry which is preliminary data.</text>
</comment>
<keyword evidence="5 7" id="KW-1133">Transmembrane helix</keyword>
<comment type="subcellular location">
    <subcellularLocation>
        <location evidence="1">Cell membrane</location>
        <topology evidence="1">Multi-pass membrane protein</topology>
    </subcellularLocation>
</comment>
<dbReference type="GO" id="GO:0022857">
    <property type="term" value="F:transmembrane transporter activity"/>
    <property type="evidence" value="ECO:0007669"/>
    <property type="project" value="InterPro"/>
</dbReference>
<evidence type="ECO:0000256" key="4">
    <source>
        <dbReference type="ARBA" id="ARBA00022692"/>
    </source>
</evidence>
<keyword evidence="2" id="KW-0813">Transport</keyword>
<accession>A0A1J5RED0</accession>
<evidence type="ECO:0000256" key="7">
    <source>
        <dbReference type="SAM" id="Phobius"/>
    </source>
</evidence>
<evidence type="ECO:0000256" key="2">
    <source>
        <dbReference type="ARBA" id="ARBA00022448"/>
    </source>
</evidence>
<dbReference type="SUPFAM" id="SSF161098">
    <property type="entry name" value="MetI-like"/>
    <property type="match status" value="1"/>
</dbReference>
<dbReference type="InterPro" id="IPR010065">
    <property type="entry name" value="AA_ABC_transptr_permease_3TM"/>
</dbReference>
<dbReference type="GO" id="GO:0043190">
    <property type="term" value="C:ATP-binding cassette (ABC) transporter complex"/>
    <property type="evidence" value="ECO:0007669"/>
    <property type="project" value="InterPro"/>
</dbReference>
<keyword evidence="6 7" id="KW-0472">Membrane</keyword>
<feature type="transmembrane region" description="Helical" evidence="7">
    <location>
        <begin position="71"/>
        <end position="89"/>
    </location>
</feature>
<reference evidence="9" key="1">
    <citation type="submission" date="2016-10" db="EMBL/GenBank/DDBJ databases">
        <title>Sequence of Gallionella enrichment culture.</title>
        <authorList>
            <person name="Poehlein A."/>
            <person name="Muehling M."/>
            <person name="Daniel R."/>
        </authorList>
    </citation>
    <scope>NUCLEOTIDE SEQUENCE</scope>
</reference>
<dbReference type="EMBL" id="MLJW01000193">
    <property type="protein sequence ID" value="OIQ94105.1"/>
    <property type="molecule type" value="Genomic_DNA"/>
</dbReference>
<gene>
    <name evidence="9" type="primary">tcyB_2</name>
    <name evidence="9" type="ORF">GALL_239230</name>
</gene>
<protein>
    <submittedName>
        <fullName evidence="9">L-cystine transport system permease protein TcyB</fullName>
    </submittedName>
</protein>
<name>A0A1J5RED0_9ZZZZ</name>
<dbReference type="PANTHER" id="PTHR30614">
    <property type="entry name" value="MEMBRANE COMPONENT OF AMINO ACID ABC TRANSPORTER"/>
    <property type="match status" value="1"/>
</dbReference>
<dbReference type="AlphaFoldDB" id="A0A1J5RED0"/>
<organism evidence="9">
    <name type="scientific">mine drainage metagenome</name>
    <dbReference type="NCBI Taxonomy" id="410659"/>
    <lineage>
        <taxon>unclassified sequences</taxon>
        <taxon>metagenomes</taxon>
        <taxon>ecological metagenomes</taxon>
    </lineage>
</organism>
<feature type="transmembrane region" description="Helical" evidence="7">
    <location>
        <begin position="203"/>
        <end position="221"/>
    </location>
</feature>
<dbReference type="PROSITE" id="PS50928">
    <property type="entry name" value="ABC_TM1"/>
    <property type="match status" value="1"/>
</dbReference>
<evidence type="ECO:0000256" key="6">
    <source>
        <dbReference type="ARBA" id="ARBA00023136"/>
    </source>
</evidence>
<feature type="domain" description="ABC transmembrane type-1" evidence="8">
    <location>
        <begin position="26"/>
        <end position="225"/>
    </location>
</feature>
<keyword evidence="3" id="KW-1003">Cell membrane</keyword>
<dbReference type="InterPro" id="IPR035906">
    <property type="entry name" value="MetI-like_sf"/>
</dbReference>
<evidence type="ECO:0000256" key="3">
    <source>
        <dbReference type="ARBA" id="ARBA00022475"/>
    </source>
</evidence>
<dbReference type="Gene3D" id="1.10.3720.10">
    <property type="entry name" value="MetI-like"/>
    <property type="match status" value="1"/>
</dbReference>
<dbReference type="GO" id="GO:0006865">
    <property type="term" value="P:amino acid transport"/>
    <property type="evidence" value="ECO:0007669"/>
    <property type="project" value="TreeGrafter"/>
</dbReference>
<evidence type="ECO:0000256" key="5">
    <source>
        <dbReference type="ARBA" id="ARBA00022989"/>
    </source>
</evidence>